<dbReference type="InterPro" id="IPR019612">
    <property type="entry name" value="Minor_capsid_put"/>
</dbReference>
<comment type="caution">
    <text evidence="1">The sequence shown here is derived from an EMBL/GenBank/DDBJ whole genome shotgun (WGS) entry which is preliminary data.</text>
</comment>
<protein>
    <submittedName>
        <fullName evidence="1">Minor capsid protein</fullName>
    </submittedName>
</protein>
<reference evidence="1 2" key="2">
    <citation type="journal article" date="2016" name="Genome Announc.">
        <title>Draft Genome Sequence of Oceanobacillus picturae Heshi-B3, Isolated from Fermented Rice Bran in a Traditional Japanese Seafood Dish.</title>
        <authorList>
            <person name="Akuzawa S."/>
            <person name="Nagaoka J."/>
            <person name="Kanekatsu M."/>
            <person name="Kanesaki Y."/>
            <person name="Suzuki T."/>
        </authorList>
    </citation>
    <scope>NUCLEOTIDE SEQUENCE [LARGE SCALE GENOMIC DNA]</scope>
    <source>
        <strain evidence="1 2">Heshi-B3</strain>
    </source>
</reference>
<proteinExistence type="predicted"/>
<reference evidence="2" key="1">
    <citation type="submission" date="2015-07" db="EMBL/GenBank/DDBJ databases">
        <title>Draft Genome Sequence of Oceanobacillus picturae Heshi-B3 that Was Isolated from Fermented Rice Bran with Aging Salted Mackerel, Which Was Named Heshiko as Traditional Fermented Seafood in Japan.</title>
        <authorList>
            <person name="Akuzawa S."/>
            <person name="Nakagawa J."/>
            <person name="Kanekatsu T."/>
            <person name="Kanesaki Y."/>
            <person name="Suzuki T."/>
        </authorList>
    </citation>
    <scope>NUCLEOTIDE SEQUENCE [LARGE SCALE GENOMIC DNA]</scope>
    <source>
        <strain evidence="2">Heshi-B3</strain>
    </source>
</reference>
<sequence>MGVRAIPRHLLIHTIEYSEYEGNDGWNDTFAPYYDINRVRVVPVSRLKRSSNSEGEEVSHVVIVDKVNSSAFPDFKIKSKIKFQGIEREVVDVKSHYEFESEPHNYEVELR</sequence>
<gene>
    <name evidence="1" type="ORF">OPHB3_1971</name>
</gene>
<dbReference type="RefSeq" id="WP_058950184.1">
    <property type="nucleotide sequence ID" value="NZ_BBXV01000023.1"/>
</dbReference>
<evidence type="ECO:0000313" key="1">
    <source>
        <dbReference type="EMBL" id="GAQ18032.1"/>
    </source>
</evidence>
<dbReference type="OrthoDB" id="2969159at2"/>
<organism evidence="1 2">
    <name type="scientific">Oceanobacillus picturae</name>
    <dbReference type="NCBI Taxonomy" id="171693"/>
    <lineage>
        <taxon>Bacteria</taxon>
        <taxon>Bacillati</taxon>
        <taxon>Bacillota</taxon>
        <taxon>Bacilli</taxon>
        <taxon>Bacillales</taxon>
        <taxon>Bacillaceae</taxon>
        <taxon>Oceanobacillus</taxon>
    </lineage>
</organism>
<dbReference type="Pfam" id="PF10665">
    <property type="entry name" value="Minor_capsid_1"/>
    <property type="match status" value="1"/>
</dbReference>
<dbReference type="AlphaFoldDB" id="A0A0U9H7S2"/>
<accession>A0A0U9H7S2</accession>
<dbReference type="Proteomes" id="UP000052946">
    <property type="component" value="Unassembled WGS sequence"/>
</dbReference>
<dbReference type="EMBL" id="BBXV01000023">
    <property type="protein sequence ID" value="GAQ18032.1"/>
    <property type="molecule type" value="Genomic_DNA"/>
</dbReference>
<evidence type="ECO:0000313" key="2">
    <source>
        <dbReference type="Proteomes" id="UP000052946"/>
    </source>
</evidence>
<name>A0A0U9H7S2_9BACI</name>